<dbReference type="AlphaFoldDB" id="A0ABD0KBQ9"/>
<sequence>MSTLEERVHSLPDVSPEDAKAACALVQQHPDLNEAFNSLVDLVLLLHDNKPKEFIQQFARLKENLPFGNDTFGHIGTFLALIGGVKLMVKVYTDLLQQRGWDHVTEERLYSGQDGGGDEVDGRGDNSDIGQMRKSMLGLTDTSEQFACRLAESGLFQHLVDEVKSMHNCSFQVRVVT</sequence>
<accession>A0ABD0KBQ9</accession>
<evidence type="ECO:0000313" key="2">
    <source>
        <dbReference type="Proteomes" id="UP001519460"/>
    </source>
</evidence>
<gene>
    <name evidence="1" type="ORF">BaRGS_00024170</name>
</gene>
<protein>
    <submittedName>
        <fullName evidence="1">Uncharacterized protein</fullName>
    </submittedName>
</protein>
<reference evidence="1 2" key="1">
    <citation type="journal article" date="2023" name="Sci. Data">
        <title>Genome assembly of the Korean intertidal mud-creeper Batillaria attramentaria.</title>
        <authorList>
            <person name="Patra A.K."/>
            <person name="Ho P.T."/>
            <person name="Jun S."/>
            <person name="Lee S.J."/>
            <person name="Kim Y."/>
            <person name="Won Y.J."/>
        </authorList>
    </citation>
    <scope>NUCLEOTIDE SEQUENCE [LARGE SCALE GENOMIC DNA]</scope>
    <source>
        <strain evidence="1">Wonlab-2016</strain>
    </source>
</reference>
<keyword evidence="2" id="KW-1185">Reference proteome</keyword>
<dbReference type="EMBL" id="JACVVK020000208">
    <property type="protein sequence ID" value="KAK7484538.1"/>
    <property type="molecule type" value="Genomic_DNA"/>
</dbReference>
<name>A0ABD0KBQ9_9CAEN</name>
<dbReference type="Proteomes" id="UP001519460">
    <property type="component" value="Unassembled WGS sequence"/>
</dbReference>
<organism evidence="1 2">
    <name type="scientific">Batillaria attramentaria</name>
    <dbReference type="NCBI Taxonomy" id="370345"/>
    <lineage>
        <taxon>Eukaryota</taxon>
        <taxon>Metazoa</taxon>
        <taxon>Spiralia</taxon>
        <taxon>Lophotrochozoa</taxon>
        <taxon>Mollusca</taxon>
        <taxon>Gastropoda</taxon>
        <taxon>Caenogastropoda</taxon>
        <taxon>Sorbeoconcha</taxon>
        <taxon>Cerithioidea</taxon>
        <taxon>Batillariidae</taxon>
        <taxon>Batillaria</taxon>
    </lineage>
</organism>
<evidence type="ECO:0000313" key="1">
    <source>
        <dbReference type="EMBL" id="KAK7484538.1"/>
    </source>
</evidence>
<proteinExistence type="predicted"/>
<comment type="caution">
    <text evidence="1">The sequence shown here is derived from an EMBL/GenBank/DDBJ whole genome shotgun (WGS) entry which is preliminary data.</text>
</comment>